<accession>A0A8H3UGB5</accession>
<sequence>MTKACPAVFQPWPPAASCIKELYQRVHFDLRERAICVAAPGPVVTAETRAEWAQPGSIYQDATEEQQMQLASYAGYFLGRTLASYLARPDFPLPLPIASKLPARWDCASEIRVCLDEINKKVSSGGFLVQRAPPSPTDVSEGEDIQYFLDGNSTFTAPFAHNNDFFFELPRPQENH</sequence>
<keyword evidence="4" id="KW-1185">Reference proteome</keyword>
<organism evidence="1 3">
    <name type="scientific">Venturia inaequalis</name>
    <name type="common">Apple scab fungus</name>
    <dbReference type="NCBI Taxonomy" id="5025"/>
    <lineage>
        <taxon>Eukaryota</taxon>
        <taxon>Fungi</taxon>
        <taxon>Dikarya</taxon>
        <taxon>Ascomycota</taxon>
        <taxon>Pezizomycotina</taxon>
        <taxon>Dothideomycetes</taxon>
        <taxon>Pleosporomycetidae</taxon>
        <taxon>Venturiales</taxon>
        <taxon>Venturiaceae</taxon>
        <taxon>Venturia</taxon>
    </lineage>
</organism>
<evidence type="ECO:0000313" key="2">
    <source>
        <dbReference type="EMBL" id="KAE9992981.1"/>
    </source>
</evidence>
<dbReference type="Proteomes" id="UP000490939">
    <property type="component" value="Unassembled WGS sequence"/>
</dbReference>
<dbReference type="EMBL" id="WNWS01000341">
    <property type="protein sequence ID" value="KAE9970157.1"/>
    <property type="molecule type" value="Genomic_DNA"/>
</dbReference>
<name>A0A8H3UGB5_VENIN</name>
<comment type="caution">
    <text evidence="1">The sequence shown here is derived from an EMBL/GenBank/DDBJ whole genome shotgun (WGS) entry which is preliminary data.</text>
</comment>
<evidence type="ECO:0000313" key="4">
    <source>
        <dbReference type="Proteomes" id="UP000490939"/>
    </source>
</evidence>
<dbReference type="AlphaFoldDB" id="A0A8H3UGB5"/>
<protein>
    <submittedName>
        <fullName evidence="1">Uncharacterized protein</fullName>
    </submittedName>
</protein>
<dbReference type="Proteomes" id="UP000447873">
    <property type="component" value="Unassembled WGS sequence"/>
</dbReference>
<evidence type="ECO:0000313" key="1">
    <source>
        <dbReference type="EMBL" id="KAE9970157.1"/>
    </source>
</evidence>
<dbReference type="EMBL" id="WNWR01000042">
    <property type="protein sequence ID" value="KAE9992981.1"/>
    <property type="molecule type" value="Genomic_DNA"/>
</dbReference>
<evidence type="ECO:0000313" key="3">
    <source>
        <dbReference type="Proteomes" id="UP000447873"/>
    </source>
</evidence>
<gene>
    <name evidence="2" type="ORF">EG327_007116</name>
    <name evidence="1" type="ORF">EG328_006454</name>
</gene>
<reference evidence="1 3" key="1">
    <citation type="submission" date="2018-12" db="EMBL/GenBank/DDBJ databases">
        <title>Venturia inaequalis Genome Resource.</title>
        <authorList>
            <person name="Lichtner F.J."/>
        </authorList>
    </citation>
    <scope>NUCLEOTIDE SEQUENCE [LARGE SCALE GENOMIC DNA]</scope>
    <source>
        <strain evidence="1 3">120213</strain>
        <strain evidence="2 4">DMI_063113</strain>
    </source>
</reference>
<proteinExistence type="predicted"/>